<feature type="compositionally biased region" description="Polar residues" evidence="1">
    <location>
        <begin position="656"/>
        <end position="675"/>
    </location>
</feature>
<feature type="compositionally biased region" description="Polar residues" evidence="1">
    <location>
        <begin position="88"/>
        <end position="97"/>
    </location>
</feature>
<dbReference type="OrthoDB" id="3013446at2759"/>
<feature type="compositionally biased region" description="Low complexity" evidence="1">
    <location>
        <begin position="601"/>
        <end position="629"/>
    </location>
</feature>
<dbReference type="EMBL" id="AWGJ01000002">
    <property type="protein sequence ID" value="ODN83540.1"/>
    <property type="molecule type" value="Genomic_DNA"/>
</dbReference>
<feature type="region of interest" description="Disordered" evidence="1">
    <location>
        <begin position="1"/>
        <end position="32"/>
    </location>
</feature>
<dbReference type="Proteomes" id="UP000094065">
    <property type="component" value="Unassembled WGS sequence"/>
</dbReference>
<protein>
    <submittedName>
        <fullName evidence="2">Uncharacterized protein</fullName>
    </submittedName>
</protein>
<feature type="region of interest" description="Disordered" evidence="1">
    <location>
        <begin position="46"/>
        <end position="147"/>
    </location>
</feature>
<feature type="compositionally biased region" description="Polar residues" evidence="1">
    <location>
        <begin position="934"/>
        <end position="954"/>
    </location>
</feature>
<accession>A0A1E3I4D8</accession>
<evidence type="ECO:0000313" key="2">
    <source>
        <dbReference type="EMBL" id="ODN83540.1"/>
    </source>
</evidence>
<feature type="region of interest" description="Disordered" evidence="1">
    <location>
        <begin position="808"/>
        <end position="905"/>
    </location>
</feature>
<dbReference type="RefSeq" id="XP_018997540.1">
    <property type="nucleotide sequence ID" value="XM_019135113.1"/>
</dbReference>
<name>A0A1E3I4D8_9TREE</name>
<feature type="compositionally biased region" description="Basic residues" evidence="1">
    <location>
        <begin position="820"/>
        <end position="840"/>
    </location>
</feature>
<proteinExistence type="predicted"/>
<feature type="region of interest" description="Disordered" evidence="1">
    <location>
        <begin position="429"/>
        <end position="457"/>
    </location>
</feature>
<keyword evidence="3" id="KW-1185">Reference proteome</keyword>
<evidence type="ECO:0000313" key="3">
    <source>
        <dbReference type="Proteomes" id="UP000094065"/>
    </source>
</evidence>
<feature type="compositionally biased region" description="Low complexity" evidence="1">
    <location>
        <begin position="264"/>
        <end position="278"/>
    </location>
</feature>
<organism evidence="2 3">
    <name type="scientific">Cryptococcus amylolentus CBS 6039</name>
    <dbReference type="NCBI Taxonomy" id="1295533"/>
    <lineage>
        <taxon>Eukaryota</taxon>
        <taxon>Fungi</taxon>
        <taxon>Dikarya</taxon>
        <taxon>Basidiomycota</taxon>
        <taxon>Agaricomycotina</taxon>
        <taxon>Tremellomycetes</taxon>
        <taxon>Tremellales</taxon>
        <taxon>Cryptococcaceae</taxon>
        <taxon>Cryptococcus</taxon>
    </lineage>
</organism>
<feature type="region of interest" description="Disordered" evidence="1">
    <location>
        <begin position="756"/>
        <end position="794"/>
    </location>
</feature>
<feature type="compositionally biased region" description="Basic and acidic residues" evidence="1">
    <location>
        <begin position="445"/>
        <end position="456"/>
    </location>
</feature>
<feature type="region of interest" description="Disordered" evidence="1">
    <location>
        <begin position="1197"/>
        <end position="1217"/>
    </location>
</feature>
<feature type="region of interest" description="Disordered" evidence="1">
    <location>
        <begin position="162"/>
        <end position="280"/>
    </location>
</feature>
<feature type="region of interest" description="Disordered" evidence="1">
    <location>
        <begin position="584"/>
        <end position="635"/>
    </location>
</feature>
<feature type="region of interest" description="Disordered" evidence="1">
    <location>
        <begin position="982"/>
        <end position="1011"/>
    </location>
</feature>
<feature type="compositionally biased region" description="Polar residues" evidence="1">
    <location>
        <begin position="998"/>
        <end position="1011"/>
    </location>
</feature>
<comment type="caution">
    <text evidence="2">The sequence shown here is derived from an EMBL/GenBank/DDBJ whole genome shotgun (WGS) entry which is preliminary data.</text>
</comment>
<sequence>MGERFYSPVSQLEQLNDDSDHPPPTSPLSLPALHLGSFDFDSAAFHPARSSHTDADIPDNTPTDMARAPLPPPSPADSSFSRRPVSALATNTPSSAREQPKARPLGHALTIHVPGPLTPSPSPSPWDRDESSIASPPIFRHSPSVARRRTVIQHSSVTYEGNVVDLAGTPPRQGTPEHGPVAEDAQVRPASVEHGSITMPQPQFVDAKTQPASPRRLEKKPATHDLKQSPSSQSVRRSLPRPPKMDTPPIQQPVFAETAVRQQPASVPAPTPTSTWPPLNVERQTVSPVPVEPAQMRPAYYAKQHQSNGSVASIPVVAGLADAGPYFAATPNAPSRQPTARESPAPVATNAIGLGRPGVPAGAPGPSRVKQEEVCLECMMRDRDLADVDVQGEGVWGRASDVDLTDLIWREEALLKSMGDLNSADLHAKSDDATSEESRAEEDPEARQQGEQEKAARHAAIQAKKQEADWRISREIGWRGFKWEEGREGEGLPRNFRGGKGGDLTVEGIKMVMTKFPSASAFRYQKLQDYLRNQWALVLETRAEAQRVGHFAFPDDLSPGSSTSSHEVRAPNMALPSAVAYASARGASGSSPRHAPGGMRPSPSSPAGLSLSSTAAQAPLRQAPLQRPLTHYLPEREPMTMRQPVTPTNRVDAFSHSNSILTPQSRHFRNSPSQEPDTEELWSPDDEPTQNLRPFSFAVRAGAVARDGSEGGHGAGARKSLFGRWGGSVTSFFGGSQNGSGSMMDMHVGLESDKRNKATSAAYPRAVSLASPTRPSFFSNSSSVQSHDPPPHRISRAISHSLLSQVQIGSDPEQEEVGATKKKGLKGFLKKMTGGKKKDGRSRTNSMAQPSVPSMPVAQPETPLAPPPPISVLVGGRDPSHARQGSGSSSSMFTDGQESGSNRLSGSILYNRSVSAPLNNASSSDVSVGQSGSPASSRFMTTGQTKPESYNSTGGKRRSTVGEMGEERRSVMEVFTHAREDGGAYDDIPASLRPGRPNNKTNTSLSASSGTMLETPPALNYGSGSFFSQQQTPGKLTINTDMPNHTPSNSIGSLSPNRYKNLPPIPPGDFGSNHPNQSIGSRGMVGSPDSFIAAFPDQEFTEYGGRVPTRQPTGPGSPFYNNGYPQPRHHQQMSQQRLQPTSAYAPGYGYGGRASLDQRASSPRVERGGQRVVQTMYGMPAGVEYGTLSGGFGPVEGEKKKKGLKGFFGGGKAGRLA</sequence>
<feature type="compositionally biased region" description="Basic and acidic residues" evidence="1">
    <location>
        <begin position="215"/>
        <end position="227"/>
    </location>
</feature>
<feature type="compositionally biased region" description="Gly residues" evidence="1">
    <location>
        <begin position="1206"/>
        <end position="1217"/>
    </location>
</feature>
<dbReference type="GeneID" id="30152971"/>
<feature type="region of interest" description="Disordered" evidence="1">
    <location>
        <begin position="656"/>
        <end position="692"/>
    </location>
</feature>
<reference evidence="2 3" key="1">
    <citation type="submission" date="2016-06" db="EMBL/GenBank/DDBJ databases">
        <title>Evolution of pathogenesis and genome organization in the Tremellales.</title>
        <authorList>
            <person name="Cuomo C."/>
            <person name="Litvintseva A."/>
            <person name="Heitman J."/>
            <person name="Chen Y."/>
            <person name="Sun S."/>
            <person name="Springer D."/>
            <person name="Dromer F."/>
            <person name="Young S."/>
            <person name="Zeng Q."/>
            <person name="Chapman S."/>
            <person name="Gujja S."/>
            <person name="Saif S."/>
            <person name="Birren B."/>
        </authorList>
    </citation>
    <scope>NUCLEOTIDE SEQUENCE [LARGE SCALE GENOMIC DNA]</scope>
    <source>
        <strain evidence="2 3">CBS 6039</strain>
    </source>
</reference>
<dbReference type="STRING" id="1295533.A0A1E3I4D8"/>
<evidence type="ECO:0000256" key="1">
    <source>
        <dbReference type="SAM" id="MobiDB-lite"/>
    </source>
</evidence>
<dbReference type="AlphaFoldDB" id="A0A1E3I4D8"/>
<gene>
    <name evidence="2" type="ORF">L202_01662</name>
</gene>
<feature type="compositionally biased region" description="Polar residues" evidence="1">
    <location>
        <begin position="843"/>
        <end position="852"/>
    </location>
</feature>
<feature type="region of interest" description="Disordered" evidence="1">
    <location>
        <begin position="917"/>
        <end position="967"/>
    </location>
</feature>
<feature type="compositionally biased region" description="Basic and acidic residues" evidence="1">
    <location>
        <begin position="429"/>
        <end position="438"/>
    </location>
</feature>
<feature type="compositionally biased region" description="Polar residues" evidence="1">
    <location>
        <begin position="892"/>
        <end position="905"/>
    </location>
</feature>
<feature type="compositionally biased region" description="Acidic residues" evidence="1">
    <location>
        <begin position="676"/>
        <end position="688"/>
    </location>
</feature>
<feature type="compositionally biased region" description="Low complexity" evidence="1">
    <location>
        <begin position="922"/>
        <end position="933"/>
    </location>
</feature>
<feature type="compositionally biased region" description="Low complexity" evidence="1">
    <location>
        <begin position="771"/>
        <end position="786"/>
    </location>
</feature>